<gene>
    <name evidence="2" type="ORF">KIPB_014778</name>
</gene>
<feature type="region of interest" description="Disordered" evidence="1">
    <location>
        <begin position="23"/>
        <end position="66"/>
    </location>
</feature>
<dbReference type="AlphaFoldDB" id="A0A9K3GQJ2"/>
<comment type="caution">
    <text evidence="2">The sequence shown here is derived from an EMBL/GenBank/DDBJ whole genome shotgun (WGS) entry which is preliminary data.</text>
</comment>
<evidence type="ECO:0000313" key="3">
    <source>
        <dbReference type="Proteomes" id="UP000265618"/>
    </source>
</evidence>
<protein>
    <submittedName>
        <fullName evidence="2">Uncharacterized protein</fullName>
    </submittedName>
</protein>
<evidence type="ECO:0000313" key="2">
    <source>
        <dbReference type="EMBL" id="GIQ91498.1"/>
    </source>
</evidence>
<evidence type="ECO:0000256" key="1">
    <source>
        <dbReference type="SAM" id="MobiDB-lite"/>
    </source>
</evidence>
<feature type="compositionally biased region" description="Basic and acidic residues" evidence="1">
    <location>
        <begin position="42"/>
        <end position="54"/>
    </location>
</feature>
<reference evidence="2 3" key="1">
    <citation type="journal article" date="2018" name="PLoS ONE">
        <title>The draft genome of Kipferlia bialata reveals reductive genome evolution in fornicate parasites.</title>
        <authorList>
            <person name="Tanifuji G."/>
            <person name="Takabayashi S."/>
            <person name="Kume K."/>
            <person name="Takagi M."/>
            <person name="Nakayama T."/>
            <person name="Kamikawa R."/>
            <person name="Inagaki Y."/>
            <person name="Hashimoto T."/>
        </authorList>
    </citation>
    <scope>NUCLEOTIDE SEQUENCE [LARGE SCALE GENOMIC DNA]</scope>
    <source>
        <strain evidence="2">NY0173</strain>
    </source>
</reference>
<sequence>MEETTPIRISHLHQLHDEMIKETQESMKQAKRNTEREDEEEIKNAFKKASEKKKPAPAATSATKVIKKGAKGKKKFGFASLMKKLSLSLSLSL</sequence>
<keyword evidence="3" id="KW-1185">Reference proteome</keyword>
<dbReference type="EMBL" id="BDIP01007821">
    <property type="protein sequence ID" value="GIQ91498.1"/>
    <property type="molecule type" value="Genomic_DNA"/>
</dbReference>
<organism evidence="2 3">
    <name type="scientific">Kipferlia bialata</name>
    <dbReference type="NCBI Taxonomy" id="797122"/>
    <lineage>
        <taxon>Eukaryota</taxon>
        <taxon>Metamonada</taxon>
        <taxon>Carpediemonas-like organisms</taxon>
        <taxon>Kipferlia</taxon>
    </lineage>
</organism>
<accession>A0A9K3GQJ2</accession>
<name>A0A9K3GQJ2_9EUKA</name>
<proteinExistence type="predicted"/>
<dbReference type="Proteomes" id="UP000265618">
    <property type="component" value="Unassembled WGS sequence"/>
</dbReference>